<feature type="compositionally biased region" description="Polar residues" evidence="1">
    <location>
        <begin position="62"/>
        <end position="79"/>
    </location>
</feature>
<proteinExistence type="predicted"/>
<feature type="compositionally biased region" description="Low complexity" evidence="1">
    <location>
        <begin position="125"/>
        <end position="136"/>
    </location>
</feature>
<organism evidence="2 3">
    <name type="scientific">Sphaerisporangium melleum</name>
    <dbReference type="NCBI Taxonomy" id="321316"/>
    <lineage>
        <taxon>Bacteria</taxon>
        <taxon>Bacillati</taxon>
        <taxon>Actinomycetota</taxon>
        <taxon>Actinomycetes</taxon>
        <taxon>Streptosporangiales</taxon>
        <taxon>Streptosporangiaceae</taxon>
        <taxon>Sphaerisporangium</taxon>
    </lineage>
</organism>
<feature type="compositionally biased region" description="Basic residues" evidence="1">
    <location>
        <begin position="114"/>
        <end position="124"/>
    </location>
</feature>
<keyword evidence="3" id="KW-1185">Reference proteome</keyword>
<evidence type="ECO:0000256" key="1">
    <source>
        <dbReference type="SAM" id="MobiDB-lite"/>
    </source>
</evidence>
<comment type="caution">
    <text evidence="2">The sequence shown here is derived from an EMBL/GenBank/DDBJ whole genome shotgun (WGS) entry which is preliminary data.</text>
</comment>
<evidence type="ECO:0000313" key="2">
    <source>
        <dbReference type="EMBL" id="GGK96975.1"/>
    </source>
</evidence>
<reference evidence="2" key="1">
    <citation type="journal article" date="2014" name="Int. J. Syst. Evol. Microbiol.">
        <title>Complete genome sequence of Corynebacterium casei LMG S-19264T (=DSM 44701T), isolated from a smear-ripened cheese.</title>
        <authorList>
            <consortium name="US DOE Joint Genome Institute (JGI-PGF)"/>
            <person name="Walter F."/>
            <person name="Albersmeier A."/>
            <person name="Kalinowski J."/>
            <person name="Ruckert C."/>
        </authorList>
    </citation>
    <scope>NUCLEOTIDE SEQUENCE</scope>
    <source>
        <strain evidence="2">JCM 13064</strain>
    </source>
</reference>
<dbReference type="Proteomes" id="UP000645217">
    <property type="component" value="Unassembled WGS sequence"/>
</dbReference>
<dbReference type="AlphaFoldDB" id="A0A917R9J2"/>
<feature type="compositionally biased region" description="Low complexity" evidence="1">
    <location>
        <begin position="80"/>
        <end position="92"/>
    </location>
</feature>
<gene>
    <name evidence="2" type="ORF">GCM10007964_43960</name>
</gene>
<accession>A0A917R9J2</accession>
<name>A0A917R9J2_9ACTN</name>
<sequence length="136" mass="13526">MAPPQRTFSPTPSGTWCAPSGATSTNNRTGTRDVPAVPGPLPAITPGAVERLSRLSRRSRSATATTVDSGGNGASNQSTSIAGSAEARAARSGGSGVSTMTPSLIGRVSEARSSARRLAGHSRRCVSSGSAVSSSA</sequence>
<feature type="region of interest" description="Disordered" evidence="1">
    <location>
        <begin position="1"/>
        <end position="136"/>
    </location>
</feature>
<dbReference type="EMBL" id="BMNT01000024">
    <property type="protein sequence ID" value="GGK96975.1"/>
    <property type="molecule type" value="Genomic_DNA"/>
</dbReference>
<evidence type="ECO:0000313" key="3">
    <source>
        <dbReference type="Proteomes" id="UP000645217"/>
    </source>
</evidence>
<reference evidence="2" key="2">
    <citation type="submission" date="2020-09" db="EMBL/GenBank/DDBJ databases">
        <authorList>
            <person name="Sun Q."/>
            <person name="Ohkuma M."/>
        </authorList>
    </citation>
    <scope>NUCLEOTIDE SEQUENCE</scope>
    <source>
        <strain evidence="2">JCM 13064</strain>
    </source>
</reference>
<feature type="compositionally biased region" description="Polar residues" evidence="1">
    <location>
        <begin position="1"/>
        <end position="14"/>
    </location>
</feature>
<protein>
    <submittedName>
        <fullName evidence="2">Uncharacterized protein</fullName>
    </submittedName>
</protein>